<evidence type="ECO:0000313" key="3">
    <source>
        <dbReference type="EMBL" id="PBK05702.1"/>
    </source>
</evidence>
<dbReference type="EMBL" id="NTMR01000003">
    <property type="protein sequence ID" value="PBK05702.1"/>
    <property type="molecule type" value="Genomic_DNA"/>
</dbReference>
<evidence type="ECO:0000259" key="2">
    <source>
        <dbReference type="SMART" id="SM01008"/>
    </source>
</evidence>
<dbReference type="Gene3D" id="3.90.1170.50">
    <property type="entry name" value="Aldehyde oxidase/xanthine dehydrogenase, a/b hammerhead"/>
    <property type="match status" value="1"/>
</dbReference>
<dbReference type="InterPro" id="IPR016208">
    <property type="entry name" value="Ald_Oxase/xanthine_DH-like"/>
</dbReference>
<dbReference type="SUPFAM" id="SSF54665">
    <property type="entry name" value="CO dehydrogenase molybdoprotein N-domain-like"/>
    <property type="match status" value="1"/>
</dbReference>
<evidence type="ECO:0000256" key="1">
    <source>
        <dbReference type="SAM" id="MobiDB-lite"/>
    </source>
</evidence>
<dbReference type="InterPro" id="IPR000674">
    <property type="entry name" value="Ald_Oxase/Xan_DH_a/b"/>
</dbReference>
<dbReference type="Pfam" id="PF02738">
    <property type="entry name" value="MoCoBD_1"/>
    <property type="match status" value="1"/>
</dbReference>
<proteinExistence type="predicted"/>
<organism evidence="3 4">
    <name type="scientific">Pseudomonas abyssi</name>
    <dbReference type="NCBI Taxonomy" id="170540"/>
    <lineage>
        <taxon>Bacteria</taxon>
        <taxon>Pseudomonadati</taxon>
        <taxon>Pseudomonadota</taxon>
        <taxon>Gammaproteobacteria</taxon>
        <taxon>Pseudomonadales</taxon>
        <taxon>Pseudomonadaceae</taxon>
        <taxon>Pseudomonas</taxon>
    </lineage>
</organism>
<feature type="compositionally biased region" description="Basic and acidic residues" evidence="1">
    <location>
        <begin position="22"/>
        <end position="41"/>
    </location>
</feature>
<dbReference type="InterPro" id="IPR008274">
    <property type="entry name" value="AldOxase/xan_DH_MoCoBD1"/>
</dbReference>
<dbReference type="GO" id="GO:0005506">
    <property type="term" value="F:iron ion binding"/>
    <property type="evidence" value="ECO:0007669"/>
    <property type="project" value="InterPro"/>
</dbReference>
<feature type="compositionally biased region" description="Polar residues" evidence="1">
    <location>
        <begin position="1"/>
        <end position="19"/>
    </location>
</feature>
<dbReference type="AlphaFoldDB" id="A0A2A3MLN7"/>
<protein>
    <submittedName>
        <fullName evidence="3">Xanthine dehydrogenase subunit D</fullName>
    </submittedName>
</protein>
<keyword evidence="4" id="KW-1185">Reference proteome</keyword>
<dbReference type="Proteomes" id="UP000242313">
    <property type="component" value="Unassembled WGS sequence"/>
</dbReference>
<gene>
    <name evidence="3" type="ORF">CNQ84_04175</name>
</gene>
<evidence type="ECO:0000313" key="4">
    <source>
        <dbReference type="Proteomes" id="UP000242313"/>
    </source>
</evidence>
<dbReference type="GO" id="GO:0016491">
    <property type="term" value="F:oxidoreductase activity"/>
    <property type="evidence" value="ECO:0007669"/>
    <property type="project" value="InterPro"/>
</dbReference>
<dbReference type="PANTHER" id="PTHR11908:SF157">
    <property type="entry name" value="XANTHINE DEHYDROGENASE SUBUNIT D-RELATED"/>
    <property type="match status" value="1"/>
</dbReference>
<name>A0A2A3MLN7_9PSED</name>
<dbReference type="InterPro" id="IPR046867">
    <property type="entry name" value="AldOxase/xan_DH_MoCoBD2"/>
</dbReference>
<feature type="domain" description="Aldehyde oxidase/xanthine dehydrogenase a/b hammerhead" evidence="2">
    <location>
        <begin position="37"/>
        <end position="144"/>
    </location>
</feature>
<sequence length="759" mass="80867">MERQPLMSTNDFTPRQLNADNFADRWQQRPDARSKARGEQRYPTDELAWPGLLHGRILRSPFPHAQITGINVDAARELPGVRAVVTAADIPGDNHYGIVFRDQPVFCTDRVRYLGDALAAVAADTPEIAAHALSLIEVQYTELPVLGDPAAALADGAPPLHPGGNLLDSSLLEHGDVEAAFKACAFVVEGRYSTPRQMHVFMETEGGVAVPDNQGGLTFRVGCQSGHRDREQLASILDLPLDKVRVIGLATGGGFGGKDELTMQPAAGLLALRTGRPVRIHFDRRESTIAGIKRHPVELVARTGCDAQGNILAHQLHAVLDTGAYATLGPAVLTNLTDHAAAPLYRIPNVKVTGQLVYTNNSVAGAFRGFGGNQATFAVESQLDKLAAAAGLHPAELRKRNLRTPDDPGVEGQTQQQPCDPRLLLDAALASPLWENATESDHRRWLTGVGMALGAQGNGLGNGLPDSGGARLHLSAAGRIELAFGFIEYGQGVIAAVEHLACEYLGCAPDDLDIRLGDSSGPDSGPTSASRSSVIAVEALRRLQPQWRAALQDIAGRHADDLAPGRGGLCTPSGDLRISYAKLAKMAAQRPVLKVHFDFPTGPDATPRGRYLQLLIASVARVAVDRLTGRVRVLQLHHITAGGKVIHPPSYLGQIEGAAVMGMGMALLEDVPMQDGQFLLDNLDAYLIPTLADAPEQRVDVIEAILGGESYPVRGIGELGIEAISPALIAAIENATGVRMHSLPVRPTTLLTAMQEQHP</sequence>
<reference evidence="3 4" key="1">
    <citation type="submission" date="2017-09" db="EMBL/GenBank/DDBJ databases">
        <title>Pseudomonas abyssi sp. nov. isolated from Abyssopelagic Water.</title>
        <authorList>
            <person name="Wei Y."/>
        </authorList>
    </citation>
    <scope>NUCLEOTIDE SEQUENCE [LARGE SCALE GENOMIC DNA]</scope>
    <source>
        <strain evidence="3 4">MT5</strain>
    </source>
</reference>
<dbReference type="InterPro" id="IPR036856">
    <property type="entry name" value="Ald_Oxase/Xan_DH_a/b_sf"/>
</dbReference>
<feature type="region of interest" description="Disordered" evidence="1">
    <location>
        <begin position="1"/>
        <end position="41"/>
    </location>
</feature>
<accession>A0A2A3MLN7</accession>
<dbReference type="Pfam" id="PF20256">
    <property type="entry name" value="MoCoBD_2"/>
    <property type="match status" value="1"/>
</dbReference>
<dbReference type="SMART" id="SM01008">
    <property type="entry name" value="Ald_Xan_dh_C"/>
    <property type="match status" value="1"/>
</dbReference>
<dbReference type="InterPro" id="IPR037165">
    <property type="entry name" value="AldOxase/xan_DH_Mopterin-bd_sf"/>
</dbReference>
<dbReference type="SUPFAM" id="SSF56003">
    <property type="entry name" value="Molybdenum cofactor-binding domain"/>
    <property type="match status" value="1"/>
</dbReference>
<dbReference type="PANTHER" id="PTHR11908">
    <property type="entry name" value="XANTHINE DEHYDROGENASE"/>
    <property type="match status" value="1"/>
</dbReference>
<comment type="caution">
    <text evidence="3">The sequence shown here is derived from an EMBL/GenBank/DDBJ whole genome shotgun (WGS) entry which is preliminary data.</text>
</comment>
<dbReference type="Gene3D" id="3.30.365.10">
    <property type="entry name" value="Aldehyde oxidase/xanthine dehydrogenase, molybdopterin binding domain"/>
    <property type="match status" value="5"/>
</dbReference>
<dbReference type="Pfam" id="PF01315">
    <property type="entry name" value="Ald_Xan_dh_C"/>
    <property type="match status" value="1"/>
</dbReference>